<gene>
    <name evidence="2" type="ORF">DFH08DRAFT_1044287</name>
</gene>
<sequence>MKVLKIAHISLHIRDIFNPEKQDDGAARRLFVDDLFSFLVDSEGNIIDPTFDGLFIRTFIFGELFYAYMKRSMPHIERMARYPDLFQKQSSFLADVTFQTLIRMCDQFILLILAHLEYYPTVPFTPWQYGSHFLEHFYGITRSFITEFTFGQLIQMKKHITFRQRILSTGKFIPKKEKDSDNGYSFEFPDAGLTVEEIAALKAVPSCAEFNRVCETAWKEAAALASQFCGMGIPSIPLNSDNIHPRFRRTTAEASNDSDFDPSSDADDSDLDYPVTANDVDFEQEDTTIRVLLHPMEDKPVEDEQTLLGKNLTVSQALTHVAHHIVTEHYLQDQVALDEAELEAIDRQLDAEPETPI</sequence>
<evidence type="ECO:0000313" key="2">
    <source>
        <dbReference type="EMBL" id="KAJ7312625.1"/>
    </source>
</evidence>
<reference evidence="2" key="1">
    <citation type="submission" date="2023-03" db="EMBL/GenBank/DDBJ databases">
        <title>Massive genome expansion in bonnet fungi (Mycena s.s.) driven by repeated elements and novel gene families across ecological guilds.</title>
        <authorList>
            <consortium name="Lawrence Berkeley National Laboratory"/>
            <person name="Harder C.B."/>
            <person name="Miyauchi S."/>
            <person name="Viragh M."/>
            <person name="Kuo A."/>
            <person name="Thoen E."/>
            <person name="Andreopoulos B."/>
            <person name="Lu D."/>
            <person name="Skrede I."/>
            <person name="Drula E."/>
            <person name="Henrissat B."/>
            <person name="Morin E."/>
            <person name="Kohler A."/>
            <person name="Barry K."/>
            <person name="LaButti K."/>
            <person name="Morin E."/>
            <person name="Salamov A."/>
            <person name="Lipzen A."/>
            <person name="Mereny Z."/>
            <person name="Hegedus B."/>
            <person name="Baldrian P."/>
            <person name="Stursova M."/>
            <person name="Weitz H."/>
            <person name="Taylor A."/>
            <person name="Grigoriev I.V."/>
            <person name="Nagy L.G."/>
            <person name="Martin F."/>
            <person name="Kauserud H."/>
        </authorList>
    </citation>
    <scope>NUCLEOTIDE SEQUENCE</scope>
    <source>
        <strain evidence="2">CBHHK002</strain>
    </source>
</reference>
<dbReference type="AlphaFoldDB" id="A0AAD6Z978"/>
<feature type="region of interest" description="Disordered" evidence="1">
    <location>
        <begin position="251"/>
        <end position="271"/>
    </location>
</feature>
<comment type="caution">
    <text evidence="2">The sequence shown here is derived from an EMBL/GenBank/DDBJ whole genome shotgun (WGS) entry which is preliminary data.</text>
</comment>
<dbReference type="EMBL" id="JARIHO010000071">
    <property type="protein sequence ID" value="KAJ7312625.1"/>
    <property type="molecule type" value="Genomic_DNA"/>
</dbReference>
<dbReference type="Proteomes" id="UP001218218">
    <property type="component" value="Unassembled WGS sequence"/>
</dbReference>
<name>A0AAD6Z978_9AGAR</name>
<keyword evidence="3" id="KW-1185">Reference proteome</keyword>
<accession>A0AAD6Z978</accession>
<feature type="compositionally biased region" description="Acidic residues" evidence="1">
    <location>
        <begin position="256"/>
        <end position="271"/>
    </location>
</feature>
<protein>
    <submittedName>
        <fullName evidence="2">Uncharacterized protein</fullName>
    </submittedName>
</protein>
<organism evidence="2 3">
    <name type="scientific">Mycena albidolilacea</name>
    <dbReference type="NCBI Taxonomy" id="1033008"/>
    <lineage>
        <taxon>Eukaryota</taxon>
        <taxon>Fungi</taxon>
        <taxon>Dikarya</taxon>
        <taxon>Basidiomycota</taxon>
        <taxon>Agaricomycotina</taxon>
        <taxon>Agaricomycetes</taxon>
        <taxon>Agaricomycetidae</taxon>
        <taxon>Agaricales</taxon>
        <taxon>Marasmiineae</taxon>
        <taxon>Mycenaceae</taxon>
        <taxon>Mycena</taxon>
    </lineage>
</organism>
<proteinExistence type="predicted"/>
<evidence type="ECO:0000313" key="3">
    <source>
        <dbReference type="Proteomes" id="UP001218218"/>
    </source>
</evidence>
<evidence type="ECO:0000256" key="1">
    <source>
        <dbReference type="SAM" id="MobiDB-lite"/>
    </source>
</evidence>